<dbReference type="EnsemblPlants" id="PNT68189">
    <property type="protein sequence ID" value="PNT68189"/>
    <property type="gene ID" value="BRADI_3g36883v3"/>
</dbReference>
<reference evidence="2 3" key="1">
    <citation type="journal article" date="2010" name="Nature">
        <title>Genome sequencing and analysis of the model grass Brachypodium distachyon.</title>
        <authorList>
            <consortium name="International Brachypodium Initiative"/>
        </authorList>
    </citation>
    <scope>NUCLEOTIDE SEQUENCE [LARGE SCALE GENOMIC DNA]</scope>
    <source>
        <strain evidence="2 3">Bd21</strain>
    </source>
</reference>
<name>A0A2K2D1N1_BRADI</name>
<gene>
    <name evidence="2" type="ORF">BRADI_3g36883v3</name>
</gene>
<feature type="region of interest" description="Disordered" evidence="1">
    <location>
        <begin position="1"/>
        <end position="23"/>
    </location>
</feature>
<dbReference type="InParanoid" id="A0A2K2D1N1"/>
<reference evidence="3" key="3">
    <citation type="submission" date="2018-08" db="UniProtKB">
        <authorList>
            <consortium name="EnsemblPlants"/>
        </authorList>
    </citation>
    <scope>IDENTIFICATION</scope>
    <source>
        <strain evidence="3">cv. Bd21</strain>
    </source>
</reference>
<proteinExistence type="predicted"/>
<keyword evidence="4" id="KW-1185">Reference proteome</keyword>
<reference evidence="2" key="2">
    <citation type="submission" date="2017-06" db="EMBL/GenBank/DDBJ databases">
        <title>WGS assembly of Brachypodium distachyon.</title>
        <authorList>
            <consortium name="The International Brachypodium Initiative"/>
            <person name="Lucas S."/>
            <person name="Harmon-Smith M."/>
            <person name="Lail K."/>
            <person name="Tice H."/>
            <person name="Grimwood J."/>
            <person name="Bruce D."/>
            <person name="Barry K."/>
            <person name="Shu S."/>
            <person name="Lindquist E."/>
            <person name="Wang M."/>
            <person name="Pitluck S."/>
            <person name="Vogel J.P."/>
            <person name="Garvin D.F."/>
            <person name="Mockler T.C."/>
            <person name="Schmutz J."/>
            <person name="Rokhsar D."/>
            <person name="Bevan M.W."/>
        </authorList>
    </citation>
    <scope>NUCLEOTIDE SEQUENCE</scope>
    <source>
        <strain evidence="2">Bd21</strain>
    </source>
</reference>
<organism evidence="2">
    <name type="scientific">Brachypodium distachyon</name>
    <name type="common">Purple false brome</name>
    <name type="synonym">Trachynia distachya</name>
    <dbReference type="NCBI Taxonomy" id="15368"/>
    <lineage>
        <taxon>Eukaryota</taxon>
        <taxon>Viridiplantae</taxon>
        <taxon>Streptophyta</taxon>
        <taxon>Embryophyta</taxon>
        <taxon>Tracheophyta</taxon>
        <taxon>Spermatophyta</taxon>
        <taxon>Magnoliopsida</taxon>
        <taxon>Liliopsida</taxon>
        <taxon>Poales</taxon>
        <taxon>Poaceae</taxon>
        <taxon>BOP clade</taxon>
        <taxon>Pooideae</taxon>
        <taxon>Stipodae</taxon>
        <taxon>Brachypodieae</taxon>
        <taxon>Brachypodium</taxon>
    </lineage>
</organism>
<protein>
    <submittedName>
        <fullName evidence="2 3">Uncharacterized protein</fullName>
    </submittedName>
</protein>
<accession>A0A2K2D1N1</accession>
<evidence type="ECO:0000313" key="2">
    <source>
        <dbReference type="EMBL" id="PNT68189.1"/>
    </source>
</evidence>
<sequence length="48" mass="5307">MEQSRGASALSRARPRCGRPAQWRGPRVRSVLLQTVPARTIHHAFPGS</sequence>
<dbReference type="AlphaFoldDB" id="A0A2K2D1N1"/>
<evidence type="ECO:0000313" key="3">
    <source>
        <dbReference type="EnsemblPlants" id="PNT68189"/>
    </source>
</evidence>
<evidence type="ECO:0000256" key="1">
    <source>
        <dbReference type="SAM" id="MobiDB-lite"/>
    </source>
</evidence>
<dbReference type="Proteomes" id="UP000008810">
    <property type="component" value="Chromosome 3"/>
</dbReference>
<dbReference type="EMBL" id="CM000882">
    <property type="protein sequence ID" value="PNT68189.1"/>
    <property type="molecule type" value="Genomic_DNA"/>
</dbReference>
<dbReference type="Gramene" id="PNT68189">
    <property type="protein sequence ID" value="PNT68189"/>
    <property type="gene ID" value="BRADI_3g36883v3"/>
</dbReference>
<evidence type="ECO:0000313" key="4">
    <source>
        <dbReference type="Proteomes" id="UP000008810"/>
    </source>
</evidence>